<sequence>EQATAAQPMGTRLSQAHAEALTPTLWALLSHSKTTMKGKDMPLSLRVLQALIDQVEGSHLTLTTKSVFINFIMVSIL</sequence>
<gene>
    <name evidence="1" type="ORF">ACOLOM_LOCUS13770</name>
</gene>
<proteinExistence type="predicted"/>
<keyword evidence="2" id="KW-1185">Reference proteome</keyword>
<reference evidence="1" key="1">
    <citation type="submission" date="2021-06" db="EMBL/GenBank/DDBJ databases">
        <authorList>
            <person name="Kallberg Y."/>
            <person name="Tangrot J."/>
            <person name="Rosling A."/>
        </authorList>
    </citation>
    <scope>NUCLEOTIDE SEQUENCE</scope>
    <source>
        <strain evidence="1">CL356</strain>
    </source>
</reference>
<accession>A0ACA9QZK6</accession>
<protein>
    <submittedName>
        <fullName evidence="1">4322_t:CDS:1</fullName>
    </submittedName>
</protein>
<evidence type="ECO:0000313" key="2">
    <source>
        <dbReference type="Proteomes" id="UP000789525"/>
    </source>
</evidence>
<comment type="caution">
    <text evidence="1">The sequence shown here is derived from an EMBL/GenBank/DDBJ whole genome shotgun (WGS) entry which is preliminary data.</text>
</comment>
<dbReference type="EMBL" id="CAJVPT010064694">
    <property type="protein sequence ID" value="CAG8770723.1"/>
    <property type="molecule type" value="Genomic_DNA"/>
</dbReference>
<dbReference type="Proteomes" id="UP000789525">
    <property type="component" value="Unassembled WGS sequence"/>
</dbReference>
<organism evidence="1 2">
    <name type="scientific">Acaulospora colombiana</name>
    <dbReference type="NCBI Taxonomy" id="27376"/>
    <lineage>
        <taxon>Eukaryota</taxon>
        <taxon>Fungi</taxon>
        <taxon>Fungi incertae sedis</taxon>
        <taxon>Mucoromycota</taxon>
        <taxon>Glomeromycotina</taxon>
        <taxon>Glomeromycetes</taxon>
        <taxon>Diversisporales</taxon>
        <taxon>Acaulosporaceae</taxon>
        <taxon>Acaulospora</taxon>
    </lineage>
</organism>
<evidence type="ECO:0000313" key="1">
    <source>
        <dbReference type="EMBL" id="CAG8770723.1"/>
    </source>
</evidence>
<name>A0ACA9QZK6_9GLOM</name>
<feature type="non-terminal residue" evidence="1">
    <location>
        <position position="77"/>
    </location>
</feature>
<feature type="non-terminal residue" evidence="1">
    <location>
        <position position="1"/>
    </location>
</feature>